<dbReference type="OrthoDB" id="6603336at2759"/>
<dbReference type="KEGG" id="api:115033080"/>
<dbReference type="GO" id="GO:0004518">
    <property type="term" value="F:nuclease activity"/>
    <property type="evidence" value="ECO:0007669"/>
    <property type="project" value="UniProtKB-KW"/>
</dbReference>
<dbReference type="GeneID" id="115033080"/>
<protein>
    <recommendedName>
        <fullName evidence="8">DDE Tnp4 domain-containing protein</fullName>
    </recommendedName>
</protein>
<dbReference type="GO" id="GO:0046872">
    <property type="term" value="F:metal ion binding"/>
    <property type="evidence" value="ECO:0007669"/>
    <property type="project" value="UniProtKB-KW"/>
</dbReference>
<evidence type="ECO:0000256" key="3">
    <source>
        <dbReference type="ARBA" id="ARBA00006958"/>
    </source>
</evidence>
<dbReference type="Pfam" id="PF13359">
    <property type="entry name" value="DDE_Tnp_4"/>
    <property type="match status" value="1"/>
</dbReference>
<evidence type="ECO:0000256" key="4">
    <source>
        <dbReference type="ARBA" id="ARBA00022722"/>
    </source>
</evidence>
<evidence type="ECO:0000256" key="6">
    <source>
        <dbReference type="ARBA" id="ARBA00022801"/>
    </source>
</evidence>
<dbReference type="GO" id="GO:0005634">
    <property type="term" value="C:nucleus"/>
    <property type="evidence" value="ECO:0007669"/>
    <property type="project" value="UniProtKB-SubCell"/>
</dbReference>
<reference evidence="10" key="1">
    <citation type="submission" date="2010-06" db="EMBL/GenBank/DDBJ databases">
        <authorList>
            <person name="Jiang H."/>
            <person name="Abraham K."/>
            <person name="Ali S."/>
            <person name="Alsbrooks S.L."/>
            <person name="Anim B.N."/>
            <person name="Anosike U.S."/>
            <person name="Attaway T."/>
            <person name="Bandaranaike D.P."/>
            <person name="Battles P.K."/>
            <person name="Bell S.N."/>
            <person name="Bell A.V."/>
            <person name="Beltran B."/>
            <person name="Bickham C."/>
            <person name="Bustamante Y."/>
            <person name="Caleb T."/>
            <person name="Canada A."/>
            <person name="Cardenas V."/>
            <person name="Carter K."/>
            <person name="Chacko J."/>
            <person name="Chandrabose M.N."/>
            <person name="Chavez D."/>
            <person name="Chavez A."/>
            <person name="Chen L."/>
            <person name="Chu H.-S."/>
            <person name="Claassen K.J."/>
            <person name="Cockrell R."/>
            <person name="Collins M."/>
            <person name="Cooper J.A."/>
            <person name="Cree A."/>
            <person name="Curry S.M."/>
            <person name="Da Y."/>
            <person name="Dao M.D."/>
            <person name="Das B."/>
            <person name="Davila M.-L."/>
            <person name="Davy-Carroll L."/>
            <person name="Denson S."/>
            <person name="Dinh H."/>
            <person name="Ebong V.E."/>
            <person name="Edwards J.R."/>
            <person name="Egan A."/>
            <person name="El-Daye J."/>
            <person name="Escobedo L."/>
            <person name="Fernandez S."/>
            <person name="Fernando P.R."/>
            <person name="Flagg N."/>
            <person name="Forbes L.D."/>
            <person name="Fowler R.G."/>
            <person name="Fu Q."/>
            <person name="Gabisi R.A."/>
            <person name="Ganer J."/>
            <person name="Garbino Pronczuk A."/>
            <person name="Garcia R.M."/>
            <person name="Garner T."/>
            <person name="Garrett T.E."/>
            <person name="Gonzalez D.A."/>
            <person name="Hamid H."/>
            <person name="Hawkins E.S."/>
            <person name="Hirani K."/>
            <person name="Hogues M.E."/>
            <person name="Hollins B."/>
            <person name="Hsiao C.-H."/>
            <person name="Jabil R."/>
            <person name="James M.L."/>
            <person name="Jhangiani S.N."/>
            <person name="Johnson B."/>
            <person name="Johnson Q."/>
            <person name="Joshi V."/>
            <person name="Kalu J.B."/>
            <person name="Kam C."/>
            <person name="Kashfia A."/>
            <person name="Keebler J."/>
            <person name="Kisamo H."/>
            <person name="Kovar C.L."/>
            <person name="Lago L.A."/>
            <person name="Lai C.-Y."/>
            <person name="Laidlaw J."/>
            <person name="Lara F."/>
            <person name="Le T.-K."/>
            <person name="Lee S.L."/>
            <person name="Legall F.H."/>
            <person name="Lemon S.J."/>
            <person name="Lewis L.R."/>
            <person name="Li B."/>
            <person name="Liu Y."/>
            <person name="Liu Y.-S."/>
            <person name="Lopez J."/>
            <person name="Lozado R.J."/>
            <person name="Lu J."/>
            <person name="Madu R.C."/>
            <person name="Maheshwari M."/>
            <person name="Maheshwari R."/>
            <person name="Malloy K."/>
            <person name="Martinez E."/>
            <person name="Mathew T."/>
            <person name="Mercado I.C."/>
            <person name="Mercado C."/>
            <person name="Meyer B."/>
            <person name="Montgomery K."/>
            <person name="Morgan M.B."/>
            <person name="Munidasa M."/>
            <person name="Nazareth L.V."/>
            <person name="Nelson J."/>
            <person name="Ng B.M."/>
            <person name="Nguyen N.B."/>
            <person name="Nguyen P.Q."/>
            <person name="Nguyen T."/>
            <person name="Obregon M."/>
            <person name="Okwuonu G.O."/>
            <person name="Onwere C.G."/>
            <person name="Orozco G."/>
            <person name="Parra A."/>
            <person name="Patel S."/>
            <person name="Patil S."/>
            <person name="Perez A."/>
            <person name="Perez Y."/>
            <person name="Pham C."/>
            <person name="Primus E.L."/>
            <person name="Pu L.-L."/>
            <person name="Puazo M."/>
            <person name="Qin X."/>
            <person name="Quiroz J.B."/>
            <person name="Reese J."/>
            <person name="Richards S."/>
            <person name="Rives C.M."/>
            <person name="Robberts R."/>
            <person name="Ruiz S.J."/>
            <person name="Ruiz M.J."/>
            <person name="Santibanez J."/>
            <person name="Schneider B.W."/>
            <person name="Sisson I."/>
            <person name="Smith M."/>
            <person name="Sodergren E."/>
            <person name="Song X.-Z."/>
            <person name="Song B.B."/>
            <person name="Summersgill H."/>
            <person name="Thelus R."/>
            <person name="Thornton R.D."/>
            <person name="Trejos Z.Y."/>
            <person name="Usmani K."/>
            <person name="Vattathil S."/>
            <person name="Villasana D."/>
            <person name="Walker D.L."/>
            <person name="Wang S."/>
            <person name="Wang K."/>
            <person name="White C.S."/>
            <person name="Williams A.C."/>
            <person name="Williamson J."/>
            <person name="Wilson K."/>
            <person name="Woghiren I.O."/>
            <person name="Woodworth J.R."/>
            <person name="Worley K.C."/>
            <person name="Wright R.A."/>
            <person name="Wu W."/>
            <person name="Young L."/>
            <person name="Zhang L."/>
            <person name="Zhang J."/>
            <person name="Zhu Y."/>
            <person name="Muzny D.M."/>
            <person name="Weinstock G."/>
            <person name="Gibbs R.A."/>
        </authorList>
    </citation>
    <scope>NUCLEOTIDE SEQUENCE [LARGE SCALE GENOMIC DNA]</scope>
    <source>
        <strain evidence="10">LSR1</strain>
    </source>
</reference>
<evidence type="ECO:0000256" key="1">
    <source>
        <dbReference type="ARBA" id="ARBA00001968"/>
    </source>
</evidence>
<sequence length="330" mass="38137">MGKALNNELKRKFVLIDIDSSDDEFDYEFINRLRGNRHFRLSPTSFERCLQICAPLLKKTCEGGRKGSDERLQLLSVIWLLATPDSFRSVSNRFDVGKSSLHDSFVRVTTVLHRLSPTIINWPEIEQINQIQLNFGKMSKTGLNNIICVIDGSYILIPTPKKSANSYLTRKCFHAITLQGVCDDKLRFIDAFAGYPGSVRYVPSQYFIAADKAYPILEWCIPPHIDRRTLSEQEKFFNVSLSRSRQSIERCFALLKGRFRRLKYLDMKKIELIPQTIIACCVLHNICLQFDDNQWMNNLISEQQPNIDDDNITAEQLTSYIENTLFENYG</sequence>
<dbReference type="GO" id="GO:0016787">
    <property type="term" value="F:hydrolase activity"/>
    <property type="evidence" value="ECO:0007669"/>
    <property type="project" value="UniProtKB-KW"/>
</dbReference>
<keyword evidence="7" id="KW-0539">Nucleus</keyword>
<dbReference type="RefSeq" id="XP_029340913.1">
    <property type="nucleotide sequence ID" value="XM_029485053.1"/>
</dbReference>
<reference evidence="9" key="2">
    <citation type="submission" date="2022-06" db="UniProtKB">
        <authorList>
            <consortium name="EnsemblMetazoa"/>
        </authorList>
    </citation>
    <scope>IDENTIFICATION</scope>
</reference>
<keyword evidence="4" id="KW-0540">Nuclease</keyword>
<name>A0A8R2JKM9_ACYPI</name>
<comment type="cofactor">
    <cofactor evidence="1">
        <name>a divalent metal cation</name>
        <dbReference type="ChEBI" id="CHEBI:60240"/>
    </cofactor>
</comment>
<evidence type="ECO:0000256" key="2">
    <source>
        <dbReference type="ARBA" id="ARBA00004123"/>
    </source>
</evidence>
<dbReference type="InterPro" id="IPR027806">
    <property type="entry name" value="HARBI1_dom"/>
</dbReference>
<evidence type="ECO:0000256" key="5">
    <source>
        <dbReference type="ARBA" id="ARBA00022723"/>
    </source>
</evidence>
<dbReference type="EnsemblMetazoa" id="XM_029485053.1">
    <property type="protein sequence ID" value="XP_029340913.1"/>
    <property type="gene ID" value="LOC115033080"/>
</dbReference>
<feature type="domain" description="DDE Tnp4" evidence="8">
    <location>
        <begin position="150"/>
        <end position="285"/>
    </location>
</feature>
<evidence type="ECO:0000313" key="10">
    <source>
        <dbReference type="Proteomes" id="UP000007819"/>
    </source>
</evidence>
<organism evidence="9 10">
    <name type="scientific">Acyrthosiphon pisum</name>
    <name type="common">Pea aphid</name>
    <dbReference type="NCBI Taxonomy" id="7029"/>
    <lineage>
        <taxon>Eukaryota</taxon>
        <taxon>Metazoa</taxon>
        <taxon>Ecdysozoa</taxon>
        <taxon>Arthropoda</taxon>
        <taxon>Hexapoda</taxon>
        <taxon>Insecta</taxon>
        <taxon>Pterygota</taxon>
        <taxon>Neoptera</taxon>
        <taxon>Paraneoptera</taxon>
        <taxon>Hemiptera</taxon>
        <taxon>Sternorrhyncha</taxon>
        <taxon>Aphidomorpha</taxon>
        <taxon>Aphidoidea</taxon>
        <taxon>Aphididae</taxon>
        <taxon>Macrosiphini</taxon>
        <taxon>Acyrthosiphon</taxon>
    </lineage>
</organism>
<proteinExistence type="inferred from homology"/>
<dbReference type="PANTHER" id="PTHR22930:SF85">
    <property type="entry name" value="GH03217P-RELATED"/>
    <property type="match status" value="1"/>
</dbReference>
<accession>A0A8R2JKM9</accession>
<dbReference type="InterPro" id="IPR045249">
    <property type="entry name" value="HARBI1-like"/>
</dbReference>
<evidence type="ECO:0000313" key="9">
    <source>
        <dbReference type="EnsemblMetazoa" id="XP_029340913.1"/>
    </source>
</evidence>
<comment type="similarity">
    <text evidence="3">Belongs to the HARBI1 family.</text>
</comment>
<keyword evidence="5" id="KW-0479">Metal-binding</keyword>
<keyword evidence="6" id="KW-0378">Hydrolase</keyword>
<comment type="subcellular location">
    <subcellularLocation>
        <location evidence="2">Nucleus</location>
    </subcellularLocation>
</comment>
<evidence type="ECO:0000256" key="7">
    <source>
        <dbReference type="ARBA" id="ARBA00023242"/>
    </source>
</evidence>
<keyword evidence="10" id="KW-1185">Reference proteome</keyword>
<dbReference type="AlphaFoldDB" id="A0A8R2JKM9"/>
<dbReference type="Proteomes" id="UP000007819">
    <property type="component" value="Chromosome X"/>
</dbReference>
<dbReference type="PANTHER" id="PTHR22930">
    <property type="match status" value="1"/>
</dbReference>
<evidence type="ECO:0000259" key="8">
    <source>
        <dbReference type="Pfam" id="PF13359"/>
    </source>
</evidence>